<evidence type="ECO:0008006" key="4">
    <source>
        <dbReference type="Google" id="ProtNLM"/>
    </source>
</evidence>
<dbReference type="PANTHER" id="PTHR36009">
    <property type="match status" value="1"/>
</dbReference>
<keyword evidence="3" id="KW-1185">Reference proteome</keyword>
<proteinExistence type="predicted"/>
<reference evidence="2 3" key="1">
    <citation type="submission" date="2024-02" db="EMBL/GenBank/DDBJ databases">
        <authorList>
            <person name="Chen Y."/>
            <person name="Shah S."/>
            <person name="Dougan E. K."/>
            <person name="Thang M."/>
            <person name="Chan C."/>
        </authorList>
    </citation>
    <scope>NUCLEOTIDE SEQUENCE [LARGE SCALE GENOMIC DNA]</scope>
</reference>
<keyword evidence="1" id="KW-1133">Transmembrane helix</keyword>
<feature type="transmembrane region" description="Helical" evidence="1">
    <location>
        <begin position="155"/>
        <end position="176"/>
    </location>
</feature>
<protein>
    <recommendedName>
        <fullName evidence="4">Derlin</fullName>
    </recommendedName>
</protein>
<feature type="transmembrane region" description="Helical" evidence="1">
    <location>
        <begin position="115"/>
        <end position="134"/>
    </location>
</feature>
<accession>A0ABP0Q1B6</accession>
<feature type="transmembrane region" description="Helical" evidence="1">
    <location>
        <begin position="259"/>
        <end position="283"/>
    </location>
</feature>
<dbReference type="EMBL" id="CAXAMM010038884">
    <property type="protein sequence ID" value="CAK9081742.1"/>
    <property type="molecule type" value="Genomic_DNA"/>
</dbReference>
<feature type="transmembrane region" description="Helical" evidence="1">
    <location>
        <begin position="225"/>
        <end position="247"/>
    </location>
</feature>
<dbReference type="Proteomes" id="UP001642464">
    <property type="component" value="Unassembled WGS sequence"/>
</dbReference>
<comment type="caution">
    <text evidence="2">The sequence shown here is derived from an EMBL/GenBank/DDBJ whole genome shotgun (WGS) entry which is preliminary data.</text>
</comment>
<keyword evidence="1" id="KW-0472">Membrane</keyword>
<evidence type="ECO:0000313" key="2">
    <source>
        <dbReference type="EMBL" id="CAK9081742.1"/>
    </source>
</evidence>
<gene>
    <name evidence="2" type="ORF">SCF082_LOCUS38883</name>
</gene>
<sequence>MSRRRGIFLLLAGYLGHSSTFAKHRSFLSPNPPCGGRLVRARETDSRVERRAVLSNLEAAAVVQSSLPGIAAVVGAAAAGSAAQLSRASAIGSEPLKDADGRNFFGQQRWTGRTIAVALVWIVLLGYSFFLAPGKSPDAREADQVLLNQVLSTPFDGSVSPLFVCIFNMLGIWPVIYSATLLPGADRQAPVPAYPPYLALREYRGTAGESGSLDWFTANVLESRFTALLLLAGAVYLALFALGNGAIGAVAPSAAWVQFLPVFASSLTAHVSSIDFMVLWMFFSPVLLEDGRRRGVFLGHPDSWDAADKARFAFCAAVPVFGGLVWLLSRPPLPDQKQ</sequence>
<feature type="transmembrane region" description="Helical" evidence="1">
    <location>
        <begin position="310"/>
        <end position="328"/>
    </location>
</feature>
<keyword evidence="1" id="KW-0812">Transmembrane</keyword>
<organism evidence="2 3">
    <name type="scientific">Durusdinium trenchii</name>
    <dbReference type="NCBI Taxonomy" id="1381693"/>
    <lineage>
        <taxon>Eukaryota</taxon>
        <taxon>Sar</taxon>
        <taxon>Alveolata</taxon>
        <taxon>Dinophyceae</taxon>
        <taxon>Suessiales</taxon>
        <taxon>Symbiodiniaceae</taxon>
        <taxon>Durusdinium</taxon>
    </lineage>
</organism>
<dbReference type="PANTHER" id="PTHR36009:SF3">
    <property type="entry name" value="TRANSMEMBRANE PROTEIN"/>
    <property type="match status" value="1"/>
</dbReference>
<evidence type="ECO:0000256" key="1">
    <source>
        <dbReference type="SAM" id="Phobius"/>
    </source>
</evidence>
<evidence type="ECO:0000313" key="3">
    <source>
        <dbReference type="Proteomes" id="UP001642464"/>
    </source>
</evidence>
<name>A0ABP0Q1B6_9DINO</name>